<reference evidence="1 2" key="1">
    <citation type="submission" date="2018-01" db="EMBL/GenBank/DDBJ databases">
        <title>The draft genome sequence of Cohaesibacter sp. H1304.</title>
        <authorList>
            <person name="Wang N.-N."/>
            <person name="Du Z.-J."/>
        </authorList>
    </citation>
    <scope>NUCLEOTIDE SEQUENCE [LARGE SCALE GENOMIC DNA]</scope>
    <source>
        <strain evidence="1 2">H1304</strain>
    </source>
</reference>
<comment type="caution">
    <text evidence="1">The sequence shown here is derived from an EMBL/GenBank/DDBJ whole genome shotgun (WGS) entry which is preliminary data.</text>
</comment>
<name>A0A2N5XKC5_9HYPH</name>
<dbReference type="EMBL" id="PKUQ01000055">
    <property type="protein sequence ID" value="PLW74935.1"/>
    <property type="molecule type" value="Genomic_DNA"/>
</dbReference>
<dbReference type="Proteomes" id="UP000234881">
    <property type="component" value="Unassembled WGS sequence"/>
</dbReference>
<protein>
    <submittedName>
        <fullName evidence="1">Uncharacterized protein</fullName>
    </submittedName>
</protein>
<dbReference type="AlphaFoldDB" id="A0A2N5XKC5"/>
<evidence type="ECO:0000313" key="2">
    <source>
        <dbReference type="Proteomes" id="UP000234881"/>
    </source>
</evidence>
<gene>
    <name evidence="1" type="ORF">C0081_21755</name>
</gene>
<evidence type="ECO:0000313" key="1">
    <source>
        <dbReference type="EMBL" id="PLW74935.1"/>
    </source>
</evidence>
<accession>A0A2N5XKC5</accession>
<proteinExistence type="predicted"/>
<organism evidence="1 2">
    <name type="scientific">Cohaesibacter celericrescens</name>
    <dbReference type="NCBI Taxonomy" id="2067669"/>
    <lineage>
        <taxon>Bacteria</taxon>
        <taxon>Pseudomonadati</taxon>
        <taxon>Pseudomonadota</taxon>
        <taxon>Alphaproteobacteria</taxon>
        <taxon>Hyphomicrobiales</taxon>
        <taxon>Cohaesibacteraceae</taxon>
    </lineage>
</organism>
<keyword evidence="2" id="KW-1185">Reference proteome</keyword>
<sequence>MVQMGNIGLLLPLANNDDQQNSDFLTSTYANSYGRNMKSGYFWHGILDLPFRFIYISTLSCHF</sequence>